<name>A0A8J8SVE7_HALGN</name>
<gene>
    <name evidence="1" type="ORF">FGO68_gene5415</name>
</gene>
<dbReference type="AlphaFoldDB" id="A0A8J8SVE7"/>
<reference evidence="1" key="1">
    <citation type="submission" date="2019-06" db="EMBL/GenBank/DDBJ databases">
        <authorList>
            <person name="Zheng W."/>
        </authorList>
    </citation>
    <scope>NUCLEOTIDE SEQUENCE</scope>
    <source>
        <strain evidence="1">QDHG01</strain>
    </source>
</reference>
<dbReference type="OrthoDB" id="324488at2759"/>
<proteinExistence type="predicted"/>
<accession>A0A8J8SVE7</accession>
<organism evidence="1 2">
    <name type="scientific">Halteria grandinella</name>
    <dbReference type="NCBI Taxonomy" id="5974"/>
    <lineage>
        <taxon>Eukaryota</taxon>
        <taxon>Sar</taxon>
        <taxon>Alveolata</taxon>
        <taxon>Ciliophora</taxon>
        <taxon>Intramacronucleata</taxon>
        <taxon>Spirotrichea</taxon>
        <taxon>Stichotrichia</taxon>
        <taxon>Sporadotrichida</taxon>
        <taxon>Halteriidae</taxon>
        <taxon>Halteria</taxon>
    </lineage>
</organism>
<dbReference type="EMBL" id="RRYP01029466">
    <property type="protein sequence ID" value="TNV71721.1"/>
    <property type="molecule type" value="Genomic_DNA"/>
</dbReference>
<dbReference type="Proteomes" id="UP000785679">
    <property type="component" value="Unassembled WGS sequence"/>
</dbReference>
<evidence type="ECO:0000313" key="2">
    <source>
        <dbReference type="Proteomes" id="UP000785679"/>
    </source>
</evidence>
<keyword evidence="2" id="KW-1185">Reference proteome</keyword>
<protein>
    <submittedName>
        <fullName evidence="1">Uncharacterized protein</fullName>
    </submittedName>
</protein>
<sequence>MVSTTQSTEVEGFTYTSSWAHSAHELMLLNILFDFDRQMEETKKEGSVILNERAIRVGFSYAGHPKFGNLFQSAFVMQKSNQIM</sequence>
<evidence type="ECO:0000313" key="1">
    <source>
        <dbReference type="EMBL" id="TNV71721.1"/>
    </source>
</evidence>
<comment type="caution">
    <text evidence="1">The sequence shown here is derived from an EMBL/GenBank/DDBJ whole genome shotgun (WGS) entry which is preliminary data.</text>
</comment>